<comment type="similarity">
    <text evidence="6 8">Belongs to the fluoride channel Fluc/FEX (TC 1.A.43) family.</text>
</comment>
<dbReference type="PANTHER" id="PTHR28259">
    <property type="entry name" value="FLUORIDE EXPORT PROTEIN 1-RELATED"/>
    <property type="match status" value="1"/>
</dbReference>
<dbReference type="PANTHER" id="PTHR28259:SF1">
    <property type="entry name" value="FLUORIDE EXPORT PROTEIN 1-RELATED"/>
    <property type="match status" value="1"/>
</dbReference>
<protein>
    <recommendedName>
        <fullName evidence="8">Fluoride-specific ion channel FluC</fullName>
    </recommendedName>
</protein>
<dbReference type="Proteomes" id="UP000326865">
    <property type="component" value="Unassembled WGS sequence"/>
</dbReference>
<evidence type="ECO:0000256" key="3">
    <source>
        <dbReference type="ARBA" id="ARBA00022692"/>
    </source>
</evidence>
<keyword evidence="2 8" id="KW-1003">Cell membrane</keyword>
<gene>
    <name evidence="8" type="primary">fluC</name>
    <name evidence="8" type="synonym">crcB</name>
    <name evidence="9" type="ORF">DM867_04145</name>
</gene>
<feature type="binding site" evidence="8">
    <location>
        <position position="72"/>
    </location>
    <ligand>
        <name>Na(+)</name>
        <dbReference type="ChEBI" id="CHEBI:29101"/>
        <note>structural</note>
    </ligand>
</feature>
<dbReference type="HAMAP" id="MF_00454">
    <property type="entry name" value="FluC"/>
    <property type="match status" value="1"/>
</dbReference>
<evidence type="ECO:0000256" key="6">
    <source>
        <dbReference type="ARBA" id="ARBA00035120"/>
    </source>
</evidence>
<evidence type="ECO:0000256" key="4">
    <source>
        <dbReference type="ARBA" id="ARBA00022989"/>
    </source>
</evidence>
<feature type="transmembrane region" description="Helical" evidence="8">
    <location>
        <begin position="61"/>
        <end position="82"/>
    </location>
</feature>
<dbReference type="InterPro" id="IPR003691">
    <property type="entry name" value="FluC"/>
</dbReference>
<dbReference type="GO" id="GO:0046872">
    <property type="term" value="F:metal ion binding"/>
    <property type="evidence" value="ECO:0007669"/>
    <property type="project" value="UniProtKB-KW"/>
</dbReference>
<keyword evidence="8" id="KW-0813">Transport</keyword>
<evidence type="ECO:0000256" key="8">
    <source>
        <dbReference type="HAMAP-Rule" id="MF_00454"/>
    </source>
</evidence>
<comment type="subcellular location">
    <subcellularLocation>
        <location evidence="1 8">Cell membrane</location>
        <topology evidence="1 8">Multi-pass membrane protein</topology>
    </subcellularLocation>
</comment>
<dbReference type="Pfam" id="PF02537">
    <property type="entry name" value="CRCB"/>
    <property type="match status" value="1"/>
</dbReference>
<keyword evidence="8" id="KW-0479">Metal-binding</keyword>
<feature type="transmembrane region" description="Helical" evidence="8">
    <location>
        <begin position="37"/>
        <end position="55"/>
    </location>
</feature>
<comment type="catalytic activity">
    <reaction evidence="7">
        <text>fluoride(in) = fluoride(out)</text>
        <dbReference type="Rhea" id="RHEA:76159"/>
        <dbReference type="ChEBI" id="CHEBI:17051"/>
    </reaction>
    <physiologicalReaction direction="left-to-right" evidence="7">
        <dbReference type="Rhea" id="RHEA:76160"/>
    </physiologicalReaction>
</comment>
<proteinExistence type="inferred from homology"/>
<accession>A0A5N5UCQ5</accession>
<evidence type="ECO:0000256" key="5">
    <source>
        <dbReference type="ARBA" id="ARBA00023136"/>
    </source>
</evidence>
<sequence>MAVVTLTPLFVALGGALGAVCRHLVDTRIERARVDTLVVNVLGSLLLGFVLAAPLDESAVALAGTGFCGAFTTFSSFAFETVRLAEDGFGRTAAVNAAGTFTLAVVGVAVGGWAGSVVF</sequence>
<name>A0A5N5UCQ5_9EURY</name>
<dbReference type="RefSeq" id="WP_152133737.1">
    <property type="nucleotide sequence ID" value="NZ_QKKZ01000001.1"/>
</dbReference>
<feature type="transmembrane region" description="Helical" evidence="8">
    <location>
        <begin position="6"/>
        <end position="25"/>
    </location>
</feature>
<organism evidence="9 10">
    <name type="scientific">Halosegnis rubeus</name>
    <dbReference type="NCBI Taxonomy" id="2212850"/>
    <lineage>
        <taxon>Archaea</taxon>
        <taxon>Methanobacteriati</taxon>
        <taxon>Methanobacteriota</taxon>
        <taxon>Stenosarchaea group</taxon>
        <taxon>Halobacteria</taxon>
        <taxon>Halobacteriales</taxon>
        <taxon>Natronomonadaceae</taxon>
        <taxon>Halosegnis</taxon>
    </lineage>
</organism>
<dbReference type="GO" id="GO:0062054">
    <property type="term" value="F:fluoride channel activity"/>
    <property type="evidence" value="ECO:0007669"/>
    <property type="project" value="UniProtKB-UniRule"/>
</dbReference>
<keyword evidence="3 8" id="KW-0812">Transmembrane</keyword>
<comment type="function">
    <text evidence="8">Fluoride-specific ion channel. Important for reducing fluoride concentration in the cell, thus reducing its toxicity.</text>
</comment>
<keyword evidence="10" id="KW-1185">Reference proteome</keyword>
<comment type="caution">
    <text evidence="9">The sequence shown here is derived from an EMBL/GenBank/DDBJ whole genome shotgun (WGS) entry which is preliminary data.</text>
</comment>
<evidence type="ECO:0000256" key="7">
    <source>
        <dbReference type="ARBA" id="ARBA00035585"/>
    </source>
</evidence>
<reference evidence="9 10" key="1">
    <citation type="submission" date="2019-10" db="EMBL/GenBank/DDBJ databases">
        <title>Unraveling microbial dark matter from salterns through culturing: the case of the genus Halosegnis.</title>
        <authorList>
            <person name="Duran-Viseras A."/>
            <person name="Andrei A.-S."/>
            <person name="Vera-Gargallo B."/>
            <person name="Ghai R."/>
            <person name="Sanchez-Porro C."/>
            <person name="Ventosa A."/>
        </authorList>
    </citation>
    <scope>NUCLEOTIDE SEQUENCE [LARGE SCALE GENOMIC DNA]</scope>
    <source>
        <strain evidence="9 10">F18-79</strain>
    </source>
</reference>
<comment type="activity regulation">
    <text evidence="8">Na(+) is not transported, but it plays an essential structural role and its presence is essential for fluoride channel function.</text>
</comment>
<evidence type="ECO:0000256" key="1">
    <source>
        <dbReference type="ARBA" id="ARBA00004651"/>
    </source>
</evidence>
<keyword evidence="4 8" id="KW-1133">Transmembrane helix</keyword>
<dbReference type="GO" id="GO:0005886">
    <property type="term" value="C:plasma membrane"/>
    <property type="evidence" value="ECO:0007669"/>
    <property type="project" value="UniProtKB-SubCell"/>
</dbReference>
<evidence type="ECO:0000256" key="2">
    <source>
        <dbReference type="ARBA" id="ARBA00022475"/>
    </source>
</evidence>
<feature type="transmembrane region" description="Helical" evidence="8">
    <location>
        <begin position="94"/>
        <end position="114"/>
    </location>
</feature>
<evidence type="ECO:0000313" key="9">
    <source>
        <dbReference type="EMBL" id="KAB7516327.1"/>
    </source>
</evidence>
<dbReference type="EMBL" id="QKKZ01000001">
    <property type="protein sequence ID" value="KAB7516327.1"/>
    <property type="molecule type" value="Genomic_DNA"/>
</dbReference>
<keyword evidence="8" id="KW-0406">Ion transport</keyword>
<keyword evidence="5 8" id="KW-0472">Membrane</keyword>
<evidence type="ECO:0000313" key="10">
    <source>
        <dbReference type="Proteomes" id="UP000326865"/>
    </source>
</evidence>
<dbReference type="AlphaFoldDB" id="A0A5N5UCQ5"/>
<keyword evidence="8" id="KW-0915">Sodium</keyword>
<keyword evidence="8" id="KW-0407">Ion channel</keyword>
<feature type="binding site" evidence="8">
    <location>
        <position position="69"/>
    </location>
    <ligand>
        <name>Na(+)</name>
        <dbReference type="ChEBI" id="CHEBI:29101"/>
        <note>structural</note>
    </ligand>
</feature>
<dbReference type="GO" id="GO:0140114">
    <property type="term" value="P:cellular detoxification of fluoride"/>
    <property type="evidence" value="ECO:0007669"/>
    <property type="project" value="UniProtKB-UniRule"/>
</dbReference>